<keyword evidence="4" id="KW-1185">Reference proteome</keyword>
<dbReference type="PROSITE" id="PS51704">
    <property type="entry name" value="GP_PDE"/>
    <property type="match status" value="1"/>
</dbReference>
<protein>
    <submittedName>
        <fullName evidence="3">PLC-like phosphodiesterase</fullName>
    </submittedName>
</protein>
<sequence>MTVNNESKASFLQRKLNVPPLFSSAIMEGLAEEALLADDTELPQPNFTKARITEDGSRLPHSIAHRGFKAKFPENTMSSMRGAVEAGAHALETDIHLTKDGVVVLSHDANLKRCFGKPEKIIDCDWEYIQSLRTIAKPYVPMPRLKELLEYLATPGLEDIWLLLDIKLDNDAADVIRLIASDIASVSLAPGTKPWNQRIVLGFWATKYLGVIFKYLPNYPISHIGFSTNYARQFFTVPNVSFNMLQAVLVGPMGSAFIKEAKQYNRSIFAWTVNEEKRMRWCINEALDGVITDDPEKFLQISKEYENAIVRQKNRGILRKKERFTIRDWFEIVRTNFFIVLFLVLFKWKFGWGIENTFIRRQVAPAEKR</sequence>
<name>A0A4Z1NQX8_9PEZI</name>
<dbReference type="Gene3D" id="3.20.20.190">
    <property type="entry name" value="Phosphatidylinositol (PI) phosphodiesterase"/>
    <property type="match status" value="1"/>
</dbReference>
<gene>
    <name evidence="3" type="ORF">E6O75_ATG06523</name>
</gene>
<evidence type="ECO:0000256" key="1">
    <source>
        <dbReference type="SAM" id="Phobius"/>
    </source>
</evidence>
<proteinExistence type="predicted"/>
<keyword evidence="1" id="KW-1133">Transmembrane helix</keyword>
<dbReference type="AlphaFoldDB" id="A0A4Z1NQX8"/>
<evidence type="ECO:0000313" key="3">
    <source>
        <dbReference type="EMBL" id="TID18447.1"/>
    </source>
</evidence>
<dbReference type="InterPro" id="IPR030395">
    <property type="entry name" value="GP_PDE_dom"/>
</dbReference>
<dbReference type="InterPro" id="IPR017946">
    <property type="entry name" value="PLC-like_Pdiesterase_TIM-brl"/>
</dbReference>
<evidence type="ECO:0000313" key="4">
    <source>
        <dbReference type="Proteomes" id="UP000298493"/>
    </source>
</evidence>
<feature type="domain" description="GP-PDE" evidence="2">
    <location>
        <begin position="60"/>
        <end position="302"/>
    </location>
</feature>
<evidence type="ECO:0000259" key="2">
    <source>
        <dbReference type="PROSITE" id="PS51704"/>
    </source>
</evidence>
<dbReference type="Pfam" id="PF03009">
    <property type="entry name" value="GDPD"/>
    <property type="match status" value="1"/>
</dbReference>
<dbReference type="GO" id="GO:0006629">
    <property type="term" value="P:lipid metabolic process"/>
    <property type="evidence" value="ECO:0007669"/>
    <property type="project" value="InterPro"/>
</dbReference>
<organism evidence="3 4">
    <name type="scientific">Venturia nashicola</name>
    <dbReference type="NCBI Taxonomy" id="86259"/>
    <lineage>
        <taxon>Eukaryota</taxon>
        <taxon>Fungi</taxon>
        <taxon>Dikarya</taxon>
        <taxon>Ascomycota</taxon>
        <taxon>Pezizomycotina</taxon>
        <taxon>Dothideomycetes</taxon>
        <taxon>Pleosporomycetidae</taxon>
        <taxon>Venturiales</taxon>
        <taxon>Venturiaceae</taxon>
        <taxon>Venturia</taxon>
    </lineage>
</organism>
<comment type="caution">
    <text evidence="3">The sequence shown here is derived from an EMBL/GenBank/DDBJ whole genome shotgun (WGS) entry which is preliminary data.</text>
</comment>
<dbReference type="GO" id="GO:0008081">
    <property type="term" value="F:phosphoric diester hydrolase activity"/>
    <property type="evidence" value="ECO:0007669"/>
    <property type="project" value="InterPro"/>
</dbReference>
<keyword evidence="1" id="KW-0472">Membrane</keyword>
<dbReference type="STRING" id="86259.A0A4Z1NQX8"/>
<feature type="transmembrane region" description="Helical" evidence="1">
    <location>
        <begin position="329"/>
        <end position="348"/>
    </location>
</feature>
<dbReference type="PANTHER" id="PTHR43805">
    <property type="entry name" value="GLYCEROPHOSPHORYL DIESTER PHOSPHODIESTERASE"/>
    <property type="match status" value="1"/>
</dbReference>
<dbReference type="SUPFAM" id="SSF51695">
    <property type="entry name" value="PLC-like phosphodiesterases"/>
    <property type="match status" value="1"/>
</dbReference>
<dbReference type="PANTHER" id="PTHR43805:SF1">
    <property type="entry name" value="GP-PDE DOMAIN-CONTAINING PROTEIN"/>
    <property type="match status" value="1"/>
</dbReference>
<dbReference type="EMBL" id="SNSC02000014">
    <property type="protein sequence ID" value="TID18447.1"/>
    <property type="molecule type" value="Genomic_DNA"/>
</dbReference>
<dbReference type="Proteomes" id="UP000298493">
    <property type="component" value="Unassembled WGS sequence"/>
</dbReference>
<accession>A0A4Z1NQX8</accession>
<reference evidence="3 4" key="1">
    <citation type="submission" date="2019-04" db="EMBL/GenBank/DDBJ databases">
        <title>High contiguity whole genome sequence and gene annotation resource for two Venturia nashicola isolates.</title>
        <authorList>
            <person name="Prokchorchik M."/>
            <person name="Won K."/>
            <person name="Lee Y."/>
            <person name="Choi E.D."/>
            <person name="Segonzac C."/>
            <person name="Sohn K.H."/>
        </authorList>
    </citation>
    <scope>NUCLEOTIDE SEQUENCE [LARGE SCALE GENOMIC DNA]</scope>
    <source>
        <strain evidence="3 4">PRI2</strain>
    </source>
</reference>
<keyword evidence="1" id="KW-0812">Transmembrane</keyword>
<dbReference type="CDD" id="cd08570">
    <property type="entry name" value="GDPD_YPL206cp_fungi"/>
    <property type="match status" value="1"/>
</dbReference>